<keyword evidence="4 7" id="KW-0547">Nucleotide-binding</keyword>
<keyword evidence="2" id="KW-0723">Serine/threonine-protein kinase</keyword>
<dbReference type="InterPro" id="IPR008271">
    <property type="entry name" value="Ser/Thr_kinase_AS"/>
</dbReference>
<reference evidence="11" key="2">
    <citation type="submission" date="2020-09" db="EMBL/GenBank/DDBJ databases">
        <authorList>
            <person name="Sun Q."/>
            <person name="Ohkuma M."/>
        </authorList>
    </citation>
    <scope>NUCLEOTIDE SEQUENCE</scope>
    <source>
        <strain evidence="11">JCM 4815</strain>
    </source>
</reference>
<feature type="region of interest" description="Disordered" evidence="8">
    <location>
        <begin position="278"/>
        <end position="343"/>
    </location>
</feature>
<dbReference type="PROSITE" id="PS00108">
    <property type="entry name" value="PROTEIN_KINASE_ST"/>
    <property type="match status" value="1"/>
</dbReference>
<dbReference type="GO" id="GO:0004674">
    <property type="term" value="F:protein serine/threonine kinase activity"/>
    <property type="evidence" value="ECO:0007669"/>
    <property type="project" value="UniProtKB-KW"/>
</dbReference>
<sequence>MRQVLIAGRYQLHDPIGRGAMGEVWRAYDETLGRPVALKLLLNQGADATAASRFRLEAQTAGRLNHPHVVGVLDFGEQEDRLYLVMELVEGDSLARLLADSGPLPAERVARIAAEAAAGLAAAHRQGIVHRDIKPANLLLDANGTLKIGDFGIARFLDDPGAALTATGQIVGTSLYIAPERALGQTAGPPSDMYSLGCVLYQLLTGRPPYQGDSAVGILHQHLDAAPVPPHELGVAIPPAFENYLLGLLNKQPQDRPTAEQAAEWFAAGSWQGRAEPLPAAAPMTAPPAAPPATPLAAPAAATAQSPVPMGETGPPTTYKLPTATGGAARVGRGHGAPRPGARGLVTRRSRVVVVVAGAVLFLAAVFVGMELFSSDRSVAENPRPSDSTTGSSSSSSPSSASASPDSAPASTPGQSSGDVAPAAPEAPSSSSAPQQTETSQGTDSAQEQQAEEEQKKQKQREADEDEPDEDEPDENEN</sequence>
<dbReference type="Gene3D" id="3.30.200.20">
    <property type="entry name" value="Phosphorylase Kinase, domain 1"/>
    <property type="match status" value="1"/>
</dbReference>
<dbReference type="AlphaFoldDB" id="A0A918Q3I5"/>
<evidence type="ECO:0000256" key="1">
    <source>
        <dbReference type="ARBA" id="ARBA00012513"/>
    </source>
</evidence>
<evidence type="ECO:0000313" key="12">
    <source>
        <dbReference type="Proteomes" id="UP000622166"/>
    </source>
</evidence>
<feature type="compositionally biased region" description="Pro residues" evidence="8">
    <location>
        <begin position="285"/>
        <end position="294"/>
    </location>
</feature>
<dbReference type="PANTHER" id="PTHR43289">
    <property type="entry name" value="MITOGEN-ACTIVATED PROTEIN KINASE KINASE KINASE 20-RELATED"/>
    <property type="match status" value="1"/>
</dbReference>
<feature type="compositionally biased region" description="Low complexity" evidence="8">
    <location>
        <begin position="295"/>
        <end position="304"/>
    </location>
</feature>
<dbReference type="Pfam" id="PF00069">
    <property type="entry name" value="Pkinase"/>
    <property type="match status" value="1"/>
</dbReference>
<keyword evidence="9" id="KW-0812">Transmembrane</keyword>
<keyword evidence="9" id="KW-0472">Membrane</keyword>
<evidence type="ECO:0000256" key="6">
    <source>
        <dbReference type="ARBA" id="ARBA00022840"/>
    </source>
</evidence>
<dbReference type="EMBL" id="BMVW01000016">
    <property type="protein sequence ID" value="GGZ32599.1"/>
    <property type="molecule type" value="Genomic_DNA"/>
</dbReference>
<evidence type="ECO:0000313" key="11">
    <source>
        <dbReference type="EMBL" id="GGZ32599.1"/>
    </source>
</evidence>
<evidence type="ECO:0000256" key="4">
    <source>
        <dbReference type="ARBA" id="ARBA00022741"/>
    </source>
</evidence>
<keyword evidence="12" id="KW-1185">Reference proteome</keyword>
<dbReference type="FunFam" id="1.10.510.10:FF:000021">
    <property type="entry name" value="Serine/threonine protein kinase"/>
    <property type="match status" value="1"/>
</dbReference>
<evidence type="ECO:0000256" key="9">
    <source>
        <dbReference type="SAM" id="Phobius"/>
    </source>
</evidence>
<feature type="compositionally biased region" description="Low complexity" evidence="8">
    <location>
        <begin position="421"/>
        <end position="440"/>
    </location>
</feature>
<dbReference type="InterPro" id="IPR011009">
    <property type="entry name" value="Kinase-like_dom_sf"/>
</dbReference>
<dbReference type="PROSITE" id="PS00107">
    <property type="entry name" value="PROTEIN_KINASE_ATP"/>
    <property type="match status" value="1"/>
</dbReference>
<feature type="binding site" evidence="7">
    <location>
        <position position="39"/>
    </location>
    <ligand>
        <name>ATP</name>
        <dbReference type="ChEBI" id="CHEBI:30616"/>
    </ligand>
</feature>
<evidence type="ECO:0000256" key="5">
    <source>
        <dbReference type="ARBA" id="ARBA00022777"/>
    </source>
</evidence>
<dbReference type="Gene3D" id="1.10.510.10">
    <property type="entry name" value="Transferase(Phosphotransferase) domain 1"/>
    <property type="match status" value="1"/>
</dbReference>
<accession>A0A918Q3I5</accession>
<feature type="compositionally biased region" description="Low complexity" evidence="8">
    <location>
        <begin position="385"/>
        <end position="414"/>
    </location>
</feature>
<gene>
    <name evidence="11" type="ORF">GCM10010365_61790</name>
</gene>
<organism evidence="11 12">
    <name type="scientific">Streptomyces poonensis</name>
    <dbReference type="NCBI Taxonomy" id="68255"/>
    <lineage>
        <taxon>Bacteria</taxon>
        <taxon>Bacillati</taxon>
        <taxon>Actinomycetota</taxon>
        <taxon>Actinomycetes</taxon>
        <taxon>Kitasatosporales</taxon>
        <taxon>Streptomycetaceae</taxon>
        <taxon>Streptomyces</taxon>
    </lineage>
</organism>
<keyword evidence="3" id="KW-0808">Transferase</keyword>
<evidence type="ECO:0000256" key="7">
    <source>
        <dbReference type="PROSITE-ProRule" id="PRU10141"/>
    </source>
</evidence>
<comment type="caution">
    <text evidence="11">The sequence shown here is derived from an EMBL/GenBank/DDBJ whole genome shotgun (WGS) entry which is preliminary data.</text>
</comment>
<dbReference type="PANTHER" id="PTHR43289:SF6">
    <property type="entry name" value="SERINE_THREONINE-PROTEIN KINASE NEKL-3"/>
    <property type="match status" value="1"/>
</dbReference>
<feature type="compositionally biased region" description="Acidic residues" evidence="8">
    <location>
        <begin position="463"/>
        <end position="478"/>
    </location>
</feature>
<evidence type="ECO:0000259" key="10">
    <source>
        <dbReference type="PROSITE" id="PS50011"/>
    </source>
</evidence>
<dbReference type="SUPFAM" id="SSF56112">
    <property type="entry name" value="Protein kinase-like (PK-like)"/>
    <property type="match status" value="1"/>
</dbReference>
<keyword evidence="5" id="KW-0418">Kinase</keyword>
<dbReference type="InterPro" id="IPR000719">
    <property type="entry name" value="Prot_kinase_dom"/>
</dbReference>
<dbReference type="InterPro" id="IPR017441">
    <property type="entry name" value="Protein_kinase_ATP_BS"/>
</dbReference>
<evidence type="ECO:0000256" key="8">
    <source>
        <dbReference type="SAM" id="MobiDB-lite"/>
    </source>
</evidence>
<feature type="domain" description="Protein kinase" evidence="10">
    <location>
        <begin position="10"/>
        <end position="266"/>
    </location>
</feature>
<protein>
    <recommendedName>
        <fullName evidence="1">non-specific serine/threonine protein kinase</fullName>
        <ecNumber evidence="1">2.7.11.1</ecNumber>
    </recommendedName>
</protein>
<feature type="region of interest" description="Disordered" evidence="8">
    <location>
        <begin position="377"/>
        <end position="478"/>
    </location>
</feature>
<dbReference type="CDD" id="cd14014">
    <property type="entry name" value="STKc_PknB_like"/>
    <property type="match status" value="1"/>
</dbReference>
<keyword evidence="6 7" id="KW-0067">ATP-binding</keyword>
<dbReference type="Proteomes" id="UP000622166">
    <property type="component" value="Unassembled WGS sequence"/>
</dbReference>
<feature type="compositionally biased region" description="Basic and acidic residues" evidence="8">
    <location>
        <begin position="453"/>
        <end position="462"/>
    </location>
</feature>
<name>A0A918Q3I5_9ACTN</name>
<dbReference type="EC" id="2.7.11.1" evidence="1"/>
<dbReference type="PROSITE" id="PS50011">
    <property type="entry name" value="PROTEIN_KINASE_DOM"/>
    <property type="match status" value="1"/>
</dbReference>
<evidence type="ECO:0000256" key="2">
    <source>
        <dbReference type="ARBA" id="ARBA00022527"/>
    </source>
</evidence>
<keyword evidence="9" id="KW-1133">Transmembrane helix</keyword>
<reference evidence="11" key="1">
    <citation type="journal article" date="2014" name="Int. J. Syst. Evol. Microbiol.">
        <title>Complete genome sequence of Corynebacterium casei LMG S-19264T (=DSM 44701T), isolated from a smear-ripened cheese.</title>
        <authorList>
            <consortium name="US DOE Joint Genome Institute (JGI-PGF)"/>
            <person name="Walter F."/>
            <person name="Albersmeier A."/>
            <person name="Kalinowski J."/>
            <person name="Ruckert C."/>
        </authorList>
    </citation>
    <scope>NUCLEOTIDE SEQUENCE</scope>
    <source>
        <strain evidence="11">JCM 4815</strain>
    </source>
</reference>
<evidence type="ECO:0000256" key="3">
    <source>
        <dbReference type="ARBA" id="ARBA00022679"/>
    </source>
</evidence>
<feature type="transmembrane region" description="Helical" evidence="9">
    <location>
        <begin position="352"/>
        <end position="373"/>
    </location>
</feature>
<proteinExistence type="predicted"/>
<dbReference type="SMART" id="SM00220">
    <property type="entry name" value="S_TKc"/>
    <property type="match status" value="1"/>
</dbReference>
<feature type="compositionally biased region" description="Low complexity" evidence="8">
    <location>
        <begin position="326"/>
        <end position="343"/>
    </location>
</feature>
<dbReference type="GO" id="GO:0005524">
    <property type="term" value="F:ATP binding"/>
    <property type="evidence" value="ECO:0007669"/>
    <property type="project" value="UniProtKB-UniRule"/>
</dbReference>